<protein>
    <submittedName>
        <fullName evidence="7">Substrate-specific activator of APC-dependent proteolysis</fullName>
    </submittedName>
</protein>
<evidence type="ECO:0000256" key="3">
    <source>
        <dbReference type="ARBA" id="ARBA00022737"/>
    </source>
</evidence>
<dbReference type="Proteomes" id="UP001479436">
    <property type="component" value="Unassembled WGS sequence"/>
</dbReference>
<evidence type="ECO:0000313" key="8">
    <source>
        <dbReference type="Proteomes" id="UP001479436"/>
    </source>
</evidence>
<keyword evidence="8" id="KW-1185">Reference proteome</keyword>
<dbReference type="SMART" id="SM00320">
    <property type="entry name" value="WD40"/>
    <property type="match status" value="6"/>
</dbReference>
<dbReference type="PANTHER" id="PTHR19918">
    <property type="entry name" value="CELL DIVISION CYCLE 20 CDC20 FIZZY -RELATED"/>
    <property type="match status" value="1"/>
</dbReference>
<feature type="repeat" description="WD" evidence="5">
    <location>
        <begin position="297"/>
        <end position="332"/>
    </location>
</feature>
<dbReference type="InterPro" id="IPR033010">
    <property type="entry name" value="Cdc20/Fizzy"/>
</dbReference>
<dbReference type="InterPro" id="IPR019775">
    <property type="entry name" value="WD40_repeat_CS"/>
</dbReference>
<dbReference type="SUPFAM" id="SSF50978">
    <property type="entry name" value="WD40 repeat-like"/>
    <property type="match status" value="1"/>
</dbReference>
<name>A0ABR2WQJ3_9FUNG</name>
<keyword evidence="2 5" id="KW-0853">WD repeat</keyword>
<comment type="similarity">
    <text evidence="1">Belongs to the WD repeat CDC20/Fizzy family.</text>
</comment>
<evidence type="ECO:0000256" key="5">
    <source>
        <dbReference type="PROSITE-ProRule" id="PRU00221"/>
    </source>
</evidence>
<comment type="caution">
    <text evidence="7">The sequence shown here is derived from an EMBL/GenBank/DDBJ whole genome shotgun (WGS) entry which is preliminary data.</text>
</comment>
<dbReference type="PROSITE" id="PS00678">
    <property type="entry name" value="WD_REPEATS_1"/>
    <property type="match status" value="1"/>
</dbReference>
<feature type="repeat" description="WD" evidence="5">
    <location>
        <begin position="167"/>
        <end position="208"/>
    </location>
</feature>
<dbReference type="Gene3D" id="2.130.10.10">
    <property type="entry name" value="YVTN repeat-like/Quinoprotein amine dehydrogenase"/>
    <property type="match status" value="1"/>
</dbReference>
<dbReference type="InterPro" id="IPR015943">
    <property type="entry name" value="WD40/YVTN_repeat-like_dom_sf"/>
</dbReference>
<feature type="domain" description="CDC20/Fizzy WD40" evidence="6">
    <location>
        <begin position="40"/>
        <end position="330"/>
    </location>
</feature>
<dbReference type="EMBL" id="JASJQH010000559">
    <property type="protein sequence ID" value="KAK9763776.1"/>
    <property type="molecule type" value="Genomic_DNA"/>
</dbReference>
<reference evidence="7 8" key="1">
    <citation type="submission" date="2023-04" db="EMBL/GenBank/DDBJ databases">
        <title>Genome of Basidiobolus ranarum AG-B5.</title>
        <authorList>
            <person name="Stajich J.E."/>
            <person name="Carter-House D."/>
            <person name="Gryganskyi A."/>
        </authorList>
    </citation>
    <scope>NUCLEOTIDE SEQUENCE [LARGE SCALE GENOMIC DNA]</scope>
    <source>
        <strain evidence="7 8">AG-B5</strain>
    </source>
</reference>
<dbReference type="InterPro" id="IPR056150">
    <property type="entry name" value="WD40_CDC20-Fz"/>
</dbReference>
<keyword evidence="3" id="KW-0677">Repeat</keyword>
<dbReference type="InterPro" id="IPR036322">
    <property type="entry name" value="WD40_repeat_dom_sf"/>
</dbReference>
<evidence type="ECO:0000256" key="2">
    <source>
        <dbReference type="ARBA" id="ARBA00022574"/>
    </source>
</evidence>
<evidence type="ECO:0000256" key="1">
    <source>
        <dbReference type="ARBA" id="ARBA00006445"/>
    </source>
</evidence>
<accession>A0ABR2WQJ3</accession>
<evidence type="ECO:0000256" key="4">
    <source>
        <dbReference type="ARBA" id="ARBA00023306"/>
    </source>
</evidence>
<keyword evidence="4" id="KW-0131">Cell cycle</keyword>
<proteinExistence type="inferred from homology"/>
<dbReference type="CDD" id="cd00200">
    <property type="entry name" value="WD40"/>
    <property type="match status" value="1"/>
</dbReference>
<sequence>MPGRDNTRYPWSPVSPRSQALLSSKRRESRLISPKPYRILDTPELKNDFYVSLIDWSSQNMLCIGLGASLYLWNGYNGKTTKLCELSEGSISSVSWAQEGTHLAMGTESGLVQIWDIERGNRVRSMPGHGGRVGTMSWCHHTLATGSKDRSILLRDPRSQRPYHQVLMGHTQEVCGLKWSTDESLLASGGNDNSVRVWETSESSALHVFEQHVGAVKALDWSPHQSNLLVSGGGTYDKKLRFWDVATGILVTEIEAGSQVCQLKWSKLTNEIISTHGYSEYEIVIWDYPTRSRLAALTGHTSRVLYLAMSPDGKSFVTGAGEGDETLRFWRLFAPPKKASNSLSQLSLIR</sequence>
<dbReference type="PROSITE" id="PS50082">
    <property type="entry name" value="WD_REPEATS_2"/>
    <property type="match status" value="3"/>
</dbReference>
<evidence type="ECO:0000313" key="7">
    <source>
        <dbReference type="EMBL" id="KAK9763776.1"/>
    </source>
</evidence>
<dbReference type="Pfam" id="PF24807">
    <property type="entry name" value="WD40_CDC20-Fz"/>
    <property type="match status" value="1"/>
</dbReference>
<evidence type="ECO:0000259" key="6">
    <source>
        <dbReference type="Pfam" id="PF24807"/>
    </source>
</evidence>
<dbReference type="InterPro" id="IPR001680">
    <property type="entry name" value="WD40_rpt"/>
</dbReference>
<gene>
    <name evidence="7" type="primary">CDH1</name>
    <name evidence="7" type="ORF">K7432_009263</name>
</gene>
<organism evidence="7 8">
    <name type="scientific">Basidiobolus ranarum</name>
    <dbReference type="NCBI Taxonomy" id="34480"/>
    <lineage>
        <taxon>Eukaryota</taxon>
        <taxon>Fungi</taxon>
        <taxon>Fungi incertae sedis</taxon>
        <taxon>Zoopagomycota</taxon>
        <taxon>Entomophthoromycotina</taxon>
        <taxon>Basidiobolomycetes</taxon>
        <taxon>Basidiobolales</taxon>
        <taxon>Basidiobolaceae</taxon>
        <taxon>Basidiobolus</taxon>
    </lineage>
</organism>
<dbReference type="PANTHER" id="PTHR19918:SF1">
    <property type="entry name" value="FIZZY-RELATED PROTEIN HOMOLOG"/>
    <property type="match status" value="1"/>
</dbReference>
<dbReference type="PROSITE" id="PS50294">
    <property type="entry name" value="WD_REPEATS_REGION"/>
    <property type="match status" value="1"/>
</dbReference>
<feature type="repeat" description="WD" evidence="5">
    <location>
        <begin position="84"/>
        <end position="125"/>
    </location>
</feature>